<dbReference type="SMART" id="SM00448">
    <property type="entry name" value="REC"/>
    <property type="match status" value="1"/>
</dbReference>
<dbReference type="EMBL" id="MT631169">
    <property type="protein sequence ID" value="QNO46130.1"/>
    <property type="molecule type" value="Genomic_DNA"/>
</dbReference>
<feature type="modified residue" description="4-aspartylphosphate" evidence="1">
    <location>
        <position position="61"/>
    </location>
</feature>
<evidence type="ECO:0000313" key="3">
    <source>
        <dbReference type="EMBL" id="QNO46130.1"/>
    </source>
</evidence>
<dbReference type="InterPro" id="IPR052048">
    <property type="entry name" value="ST_Response_Regulator"/>
</dbReference>
<dbReference type="AlphaFoldDB" id="A0A7G9YDP6"/>
<protein>
    <submittedName>
        <fullName evidence="3">Chemotaxis protein CheY</fullName>
    </submittedName>
</protein>
<dbReference type="Gene3D" id="3.40.50.2300">
    <property type="match status" value="1"/>
</dbReference>
<dbReference type="SUPFAM" id="SSF52172">
    <property type="entry name" value="CheY-like"/>
    <property type="match status" value="1"/>
</dbReference>
<dbReference type="InterPro" id="IPR001789">
    <property type="entry name" value="Sig_transdc_resp-reg_receiver"/>
</dbReference>
<evidence type="ECO:0000259" key="2">
    <source>
        <dbReference type="PROSITE" id="PS50110"/>
    </source>
</evidence>
<feature type="domain" description="Response regulatory" evidence="2">
    <location>
        <begin position="4"/>
        <end position="126"/>
    </location>
</feature>
<dbReference type="GO" id="GO:0000160">
    <property type="term" value="P:phosphorelay signal transduction system"/>
    <property type="evidence" value="ECO:0007669"/>
    <property type="project" value="InterPro"/>
</dbReference>
<reference evidence="3" key="1">
    <citation type="submission" date="2020-06" db="EMBL/GenBank/DDBJ databases">
        <title>Unique genomic features of the anaerobic methanotrophic archaea.</title>
        <authorList>
            <person name="Chadwick G.L."/>
            <person name="Skennerton C.T."/>
            <person name="Laso-Perez R."/>
            <person name="Leu A.O."/>
            <person name="Speth D.R."/>
            <person name="Yu H."/>
            <person name="Morgan-Lang C."/>
            <person name="Hatzenpichler R."/>
            <person name="Goudeau D."/>
            <person name="Malmstrom R."/>
            <person name="Brazelton W.J."/>
            <person name="Woyke T."/>
            <person name="Hallam S.J."/>
            <person name="Tyson G.W."/>
            <person name="Wegener G."/>
            <person name="Boetius A."/>
            <person name="Orphan V."/>
        </authorList>
    </citation>
    <scope>NUCLEOTIDE SEQUENCE</scope>
</reference>
<dbReference type="PANTHER" id="PTHR43228">
    <property type="entry name" value="TWO-COMPONENT RESPONSE REGULATOR"/>
    <property type="match status" value="1"/>
</dbReference>
<name>A0A7G9YDP6_9EURY</name>
<dbReference type="PANTHER" id="PTHR43228:SF1">
    <property type="entry name" value="TWO-COMPONENT RESPONSE REGULATOR ARR22"/>
    <property type="match status" value="1"/>
</dbReference>
<dbReference type="InterPro" id="IPR058245">
    <property type="entry name" value="NreC/VraR/RcsB-like_REC"/>
</dbReference>
<dbReference type="CDD" id="cd17535">
    <property type="entry name" value="REC_NarL-like"/>
    <property type="match status" value="1"/>
</dbReference>
<dbReference type="PROSITE" id="PS50110">
    <property type="entry name" value="RESPONSE_REGULATORY"/>
    <property type="match status" value="1"/>
</dbReference>
<dbReference type="InterPro" id="IPR011006">
    <property type="entry name" value="CheY-like_superfamily"/>
</dbReference>
<accession>A0A7G9YDP6</accession>
<keyword evidence="1" id="KW-0597">Phosphoprotein</keyword>
<dbReference type="Pfam" id="PF00072">
    <property type="entry name" value="Response_reg"/>
    <property type="match status" value="1"/>
</dbReference>
<proteinExistence type="predicted"/>
<sequence length="129" mass="14672">MDYSILIVDDEGDIRKLMSLFLEMNETHTFTIYSAENGKKGINIYSKLTNSRRKPDLVLMDLRMPVMDGVEATRRIIENHPDANVYIFTAYARTEVEQDALIAGARGTLSKDADWNRTVENVVNILESS</sequence>
<organism evidence="3">
    <name type="scientific">Candidatus Methanogaster sp. ANME-2c ERB4</name>
    <dbReference type="NCBI Taxonomy" id="2759911"/>
    <lineage>
        <taxon>Archaea</taxon>
        <taxon>Methanobacteriati</taxon>
        <taxon>Methanobacteriota</taxon>
        <taxon>Stenosarchaea group</taxon>
        <taxon>Methanomicrobia</taxon>
        <taxon>Methanosarcinales</taxon>
        <taxon>ANME-2 cluster</taxon>
        <taxon>Candidatus Methanogasteraceae</taxon>
        <taxon>Candidatus Methanogaster</taxon>
    </lineage>
</organism>
<evidence type="ECO:0000256" key="1">
    <source>
        <dbReference type="PROSITE-ProRule" id="PRU00169"/>
    </source>
</evidence>
<gene>
    <name evidence="3" type="primary">cheY</name>
    <name evidence="3" type="ORF">MFHEKKGA_00023</name>
</gene>